<dbReference type="EMBL" id="JAGMWT010000013">
    <property type="protein sequence ID" value="KAH7117770.1"/>
    <property type="molecule type" value="Genomic_DNA"/>
</dbReference>
<dbReference type="Proteomes" id="UP000700596">
    <property type="component" value="Unassembled WGS sequence"/>
</dbReference>
<evidence type="ECO:0000313" key="3">
    <source>
        <dbReference type="Proteomes" id="UP000700596"/>
    </source>
</evidence>
<gene>
    <name evidence="2" type="ORF">B0J11DRAFT_91309</name>
</gene>
<keyword evidence="1" id="KW-0732">Signal</keyword>
<reference evidence="2" key="1">
    <citation type="journal article" date="2021" name="Nat. Commun.">
        <title>Genetic determinants of endophytism in the Arabidopsis root mycobiome.</title>
        <authorList>
            <person name="Mesny F."/>
            <person name="Miyauchi S."/>
            <person name="Thiergart T."/>
            <person name="Pickel B."/>
            <person name="Atanasova L."/>
            <person name="Karlsson M."/>
            <person name="Huettel B."/>
            <person name="Barry K.W."/>
            <person name="Haridas S."/>
            <person name="Chen C."/>
            <person name="Bauer D."/>
            <person name="Andreopoulos W."/>
            <person name="Pangilinan J."/>
            <person name="LaButti K."/>
            <person name="Riley R."/>
            <person name="Lipzen A."/>
            <person name="Clum A."/>
            <person name="Drula E."/>
            <person name="Henrissat B."/>
            <person name="Kohler A."/>
            <person name="Grigoriev I.V."/>
            <person name="Martin F.M."/>
            <person name="Hacquard S."/>
        </authorList>
    </citation>
    <scope>NUCLEOTIDE SEQUENCE</scope>
    <source>
        <strain evidence="2">MPI-CAGE-CH-0243</strain>
    </source>
</reference>
<comment type="caution">
    <text evidence="2">The sequence shown here is derived from an EMBL/GenBank/DDBJ whole genome shotgun (WGS) entry which is preliminary data.</text>
</comment>
<evidence type="ECO:0000313" key="2">
    <source>
        <dbReference type="EMBL" id="KAH7117770.1"/>
    </source>
</evidence>
<keyword evidence="3" id="KW-1185">Reference proteome</keyword>
<evidence type="ECO:0000256" key="1">
    <source>
        <dbReference type="SAM" id="SignalP"/>
    </source>
</evidence>
<feature type="chain" id="PRO_5040192211" evidence="1">
    <location>
        <begin position="18"/>
        <end position="81"/>
    </location>
</feature>
<accession>A0A9P9IFS5</accession>
<proteinExistence type="predicted"/>
<dbReference type="AlphaFoldDB" id="A0A9P9IFS5"/>
<organism evidence="2 3">
    <name type="scientific">Dendryphion nanum</name>
    <dbReference type="NCBI Taxonomy" id="256645"/>
    <lineage>
        <taxon>Eukaryota</taxon>
        <taxon>Fungi</taxon>
        <taxon>Dikarya</taxon>
        <taxon>Ascomycota</taxon>
        <taxon>Pezizomycotina</taxon>
        <taxon>Dothideomycetes</taxon>
        <taxon>Pleosporomycetidae</taxon>
        <taxon>Pleosporales</taxon>
        <taxon>Torulaceae</taxon>
        <taxon>Dendryphion</taxon>
    </lineage>
</organism>
<sequence length="81" mass="8832">MTIMILGMNMVLGFGLAKETFGNGIGALGSSLRGCDVSRHNSGQIGRWPAHECRLRKRFPKEKSMIQRGIGRSTGIRVVTS</sequence>
<feature type="signal peptide" evidence="1">
    <location>
        <begin position="1"/>
        <end position="17"/>
    </location>
</feature>
<name>A0A9P9IFS5_9PLEO</name>
<protein>
    <submittedName>
        <fullName evidence="2">Uncharacterized protein</fullName>
    </submittedName>
</protein>